<feature type="compositionally biased region" description="Low complexity" evidence="8">
    <location>
        <begin position="47"/>
        <end position="63"/>
    </location>
</feature>
<feature type="compositionally biased region" description="Polar residues" evidence="8">
    <location>
        <begin position="650"/>
        <end position="680"/>
    </location>
</feature>
<evidence type="ECO:0000256" key="4">
    <source>
        <dbReference type="ARBA" id="ARBA00023054"/>
    </source>
</evidence>
<evidence type="ECO:0000256" key="5">
    <source>
        <dbReference type="ARBA" id="ARBA00023175"/>
    </source>
</evidence>
<feature type="compositionally biased region" description="Polar residues" evidence="8">
    <location>
        <begin position="910"/>
        <end position="921"/>
    </location>
</feature>
<dbReference type="InterPro" id="IPR027640">
    <property type="entry name" value="Kinesin-like_fam"/>
</dbReference>
<dbReference type="STRING" id="1173061.A0A0J9X755"/>
<dbReference type="PROSITE" id="PS00411">
    <property type="entry name" value="KINESIN_MOTOR_1"/>
    <property type="match status" value="1"/>
</dbReference>
<dbReference type="Proteomes" id="UP000242525">
    <property type="component" value="Unassembled WGS sequence"/>
</dbReference>
<dbReference type="CDD" id="cd01370">
    <property type="entry name" value="KISc_KIP3_like"/>
    <property type="match status" value="1"/>
</dbReference>
<comment type="caution">
    <text evidence="10">The sequence shown here is derived from an EMBL/GenBank/DDBJ whole genome shotgun (WGS) entry which is preliminary data.</text>
</comment>
<evidence type="ECO:0000256" key="1">
    <source>
        <dbReference type="ARBA" id="ARBA00022701"/>
    </source>
</evidence>
<proteinExistence type="inferred from homology"/>
<dbReference type="GO" id="GO:0003777">
    <property type="term" value="F:microtubule motor activity"/>
    <property type="evidence" value="ECO:0007669"/>
    <property type="project" value="InterPro"/>
</dbReference>
<dbReference type="AlphaFoldDB" id="A0A0J9X755"/>
<dbReference type="GO" id="GO:0005874">
    <property type="term" value="C:microtubule"/>
    <property type="evidence" value="ECO:0007669"/>
    <property type="project" value="UniProtKB-KW"/>
</dbReference>
<dbReference type="EMBL" id="CCBN010000003">
    <property type="protein sequence ID" value="CDO52593.1"/>
    <property type="molecule type" value="Genomic_DNA"/>
</dbReference>
<sequence length="943" mass="102343">MTGKESSISVTVRVRPFTAEESSQLQPVSEDPFFMGDGNLANNIPNSSSGISGAGSTRSASRMGSRAGIRKVINVVDDRMLIFDPPDTNPTARMQRAAFPKSSATRIREHRFVFDRLFDEEAAQEEVYANTTRPLLDSVLDGYNATVFAYGATGCGKTHTISGTPRAPGIIFLTMKELFERINELRDTNHVDVSLSYLEIYNETIRDLLEPSSKQLALREDSESRILVSNLSTHKPSNVEEVMEMILLGNQNRTISPTEANATSSRSHAVLQINVVQKGRTAAISESHTFATLSIIDLAGSERASATKNRGERLLEGANINKSLLALGNCINALCDPRRHNHVPYRDSKLTRLLKFSLGGNCKTVMIVCVSPSSRHYDETLNTLKYADRAKRIKTKVIRNEHNLDRHVGSYLKMITEQKAEIDELRRRESKAVGLALAQEARARQRCQTMLDDATESLRQAYARVEPLKTQLAAALRRVKLVATQARQVAALADAVKRAGHGDTGLDSELTRVGESLEAARKSQEQALAQLMQERQAAVVHTTAMLTRRLEDAPGITAIDRTSFSTYANLLRSQADMELYHGLAEDDSGSAGALTAFADVVFSIMSTTGVEKLAEQQKFFARLAEGANDKAVVDLSAIFSAALSIKPESPQRTQPLQQSSSENRSPGTGDRSGNSNTGSASGHPPHKVRRVLNNNSAPSGIAKMRRRPTVTGDSNPSSASGSSHGALSGGVAGLGTIHKKQQIVLVKSPIRGLKRVSRRVRWEDGKVKVDLPVSPTKRYSGGPVYASVDYELDNEDKEMMDIDVQAVGSLEQTLEDTLMDEDLDHLEIVSPSLLVPPFPSKSATVPVHNSGNVSPKPASAARLGTPGKDTNKPRSPPTEFGRRRTTASPPTETARRRTTPSPPTVGSGANGTSARKNSTLMQGPPARLALPTASSANKQKVRV</sequence>
<dbReference type="FunFam" id="3.40.850.10:FF:000053">
    <property type="entry name" value="Kinesin family"/>
    <property type="match status" value="1"/>
</dbReference>
<dbReference type="InterPro" id="IPR019821">
    <property type="entry name" value="Kinesin_motor_CS"/>
</dbReference>
<dbReference type="Pfam" id="PF00225">
    <property type="entry name" value="Kinesin"/>
    <property type="match status" value="1"/>
</dbReference>
<dbReference type="InterPro" id="IPR027417">
    <property type="entry name" value="P-loop_NTPase"/>
</dbReference>
<organism evidence="10 11">
    <name type="scientific">Geotrichum candidum</name>
    <name type="common">Oospora lactis</name>
    <name type="synonym">Dipodascus geotrichum</name>
    <dbReference type="NCBI Taxonomy" id="1173061"/>
    <lineage>
        <taxon>Eukaryota</taxon>
        <taxon>Fungi</taxon>
        <taxon>Dikarya</taxon>
        <taxon>Ascomycota</taxon>
        <taxon>Saccharomycotina</taxon>
        <taxon>Dipodascomycetes</taxon>
        <taxon>Dipodascales</taxon>
        <taxon>Dipodascaceae</taxon>
        <taxon>Geotrichum</taxon>
    </lineage>
</organism>
<feature type="binding site" evidence="6">
    <location>
        <begin position="151"/>
        <end position="158"/>
    </location>
    <ligand>
        <name>ATP</name>
        <dbReference type="ChEBI" id="CHEBI:30616"/>
    </ligand>
</feature>
<dbReference type="PANTHER" id="PTHR47968">
    <property type="entry name" value="CENTROMERE PROTEIN E"/>
    <property type="match status" value="1"/>
</dbReference>
<dbReference type="OrthoDB" id="3176171at2759"/>
<dbReference type="SUPFAM" id="SSF52540">
    <property type="entry name" value="P-loop containing nucleoside triphosphate hydrolases"/>
    <property type="match status" value="1"/>
</dbReference>
<dbReference type="Gene3D" id="3.40.850.10">
    <property type="entry name" value="Kinesin motor domain"/>
    <property type="match status" value="1"/>
</dbReference>
<gene>
    <name evidence="10" type="ORF">BN980_GECA03s04311g</name>
</gene>
<feature type="region of interest" description="Disordered" evidence="8">
    <location>
        <begin position="841"/>
        <end position="943"/>
    </location>
</feature>
<evidence type="ECO:0000313" key="10">
    <source>
        <dbReference type="EMBL" id="CDO52593.1"/>
    </source>
</evidence>
<accession>A0A0J9X755</accession>
<dbReference type="PANTHER" id="PTHR47968:SF13">
    <property type="entry name" value="KINESIN-LIKE PROTEIN KIF19 ISOFORM X1"/>
    <property type="match status" value="1"/>
</dbReference>
<evidence type="ECO:0000256" key="6">
    <source>
        <dbReference type="PROSITE-ProRule" id="PRU00283"/>
    </source>
</evidence>
<feature type="compositionally biased region" description="Polar residues" evidence="8">
    <location>
        <begin position="932"/>
        <end position="943"/>
    </location>
</feature>
<dbReference type="InterPro" id="IPR001752">
    <property type="entry name" value="Kinesin_motor_dom"/>
</dbReference>
<keyword evidence="4" id="KW-0175">Coiled coil</keyword>
<keyword evidence="1 7" id="KW-0493">Microtubule</keyword>
<name>A0A0J9X755_GEOCN</name>
<keyword evidence="11" id="KW-1185">Reference proteome</keyword>
<evidence type="ECO:0000256" key="7">
    <source>
        <dbReference type="RuleBase" id="RU000394"/>
    </source>
</evidence>
<dbReference type="GO" id="GO:0005524">
    <property type="term" value="F:ATP binding"/>
    <property type="evidence" value="ECO:0007669"/>
    <property type="project" value="UniProtKB-UniRule"/>
</dbReference>
<feature type="domain" description="Kinesin motor" evidence="9">
    <location>
        <begin position="7"/>
        <end position="393"/>
    </location>
</feature>
<dbReference type="GO" id="GO:0007018">
    <property type="term" value="P:microtubule-based movement"/>
    <property type="evidence" value="ECO:0007669"/>
    <property type="project" value="InterPro"/>
</dbReference>
<dbReference type="PROSITE" id="PS50067">
    <property type="entry name" value="KINESIN_MOTOR_2"/>
    <property type="match status" value="1"/>
</dbReference>
<feature type="region of interest" description="Disordered" evidence="8">
    <location>
        <begin position="44"/>
        <end position="63"/>
    </location>
</feature>
<dbReference type="PRINTS" id="PR00380">
    <property type="entry name" value="KINESINHEAVY"/>
</dbReference>
<keyword evidence="5 6" id="KW-0505">Motor protein</keyword>
<evidence type="ECO:0000256" key="2">
    <source>
        <dbReference type="ARBA" id="ARBA00022741"/>
    </source>
</evidence>
<keyword evidence="2 6" id="KW-0547">Nucleotide-binding</keyword>
<evidence type="ECO:0000256" key="3">
    <source>
        <dbReference type="ARBA" id="ARBA00022840"/>
    </source>
</evidence>
<reference evidence="10" key="1">
    <citation type="submission" date="2014-03" db="EMBL/GenBank/DDBJ databases">
        <authorList>
            <person name="Casaregola S."/>
        </authorList>
    </citation>
    <scope>NUCLEOTIDE SEQUENCE [LARGE SCALE GENOMIC DNA]</scope>
    <source>
        <strain evidence="10">CLIB 918</strain>
    </source>
</reference>
<dbReference type="GO" id="GO:0008017">
    <property type="term" value="F:microtubule binding"/>
    <property type="evidence" value="ECO:0007669"/>
    <property type="project" value="InterPro"/>
</dbReference>
<feature type="region of interest" description="Disordered" evidence="8">
    <location>
        <begin position="646"/>
        <end position="728"/>
    </location>
</feature>
<feature type="compositionally biased region" description="Low complexity" evidence="8">
    <location>
        <begin position="717"/>
        <end position="726"/>
    </location>
</feature>
<evidence type="ECO:0000259" key="9">
    <source>
        <dbReference type="PROSITE" id="PS50067"/>
    </source>
</evidence>
<evidence type="ECO:0000256" key="8">
    <source>
        <dbReference type="SAM" id="MobiDB-lite"/>
    </source>
</evidence>
<dbReference type="InterPro" id="IPR036961">
    <property type="entry name" value="Kinesin_motor_dom_sf"/>
</dbReference>
<dbReference type="SMART" id="SM00129">
    <property type="entry name" value="KISc"/>
    <property type="match status" value="1"/>
</dbReference>
<protein>
    <recommendedName>
        <fullName evidence="7">Kinesin-like protein</fullName>
    </recommendedName>
</protein>
<comment type="similarity">
    <text evidence="6 7">Belongs to the TRAFAC class myosin-kinesin ATPase superfamily. Kinesin family.</text>
</comment>
<keyword evidence="3 6" id="KW-0067">ATP-binding</keyword>
<evidence type="ECO:0000313" key="11">
    <source>
        <dbReference type="Proteomes" id="UP000242525"/>
    </source>
</evidence>